<feature type="domain" description="C2H2-type" evidence="13">
    <location>
        <begin position="366"/>
        <end position="393"/>
    </location>
</feature>
<dbReference type="Proteomes" id="UP000193380">
    <property type="component" value="Unassembled WGS sequence"/>
</dbReference>
<comment type="subcellular location">
    <subcellularLocation>
        <location evidence="1">Nucleus</location>
    </subcellularLocation>
</comment>
<name>A0A060XQN5_ONCMY</name>
<dbReference type="EMBL" id="FR905840">
    <property type="protein sequence ID" value="CDQ81801.1"/>
    <property type="molecule type" value="Genomic_DNA"/>
</dbReference>
<proteinExistence type="inferred from homology"/>
<keyword evidence="9" id="KW-0804">Transcription</keyword>
<evidence type="ECO:0000256" key="12">
    <source>
        <dbReference type="SAM" id="MobiDB-lite"/>
    </source>
</evidence>
<feature type="domain" description="C2H2-type" evidence="13">
    <location>
        <begin position="607"/>
        <end position="634"/>
    </location>
</feature>
<evidence type="ECO:0000256" key="11">
    <source>
        <dbReference type="PROSITE-ProRule" id="PRU00042"/>
    </source>
</evidence>
<feature type="domain" description="C2H2-type" evidence="13">
    <location>
        <begin position="892"/>
        <end position="919"/>
    </location>
</feature>
<feature type="domain" description="C2H2-type" evidence="13">
    <location>
        <begin position="579"/>
        <end position="606"/>
    </location>
</feature>
<evidence type="ECO:0000256" key="8">
    <source>
        <dbReference type="ARBA" id="ARBA00023125"/>
    </source>
</evidence>
<feature type="domain" description="C2H2-type" evidence="13">
    <location>
        <begin position="757"/>
        <end position="784"/>
    </location>
</feature>
<evidence type="ECO:0000256" key="6">
    <source>
        <dbReference type="ARBA" id="ARBA00022833"/>
    </source>
</evidence>
<feature type="compositionally biased region" description="Basic and acidic residues" evidence="12">
    <location>
        <begin position="22"/>
        <end position="36"/>
    </location>
</feature>
<keyword evidence="6" id="KW-0862">Zinc</keyword>
<dbReference type="SMART" id="SM00595">
    <property type="entry name" value="MADF"/>
    <property type="match status" value="1"/>
</dbReference>
<evidence type="ECO:0000256" key="2">
    <source>
        <dbReference type="ARBA" id="ARBA00006991"/>
    </source>
</evidence>
<evidence type="ECO:0000256" key="5">
    <source>
        <dbReference type="ARBA" id="ARBA00022771"/>
    </source>
</evidence>
<dbReference type="Pfam" id="PF13912">
    <property type="entry name" value="zf-C2H2_6"/>
    <property type="match status" value="1"/>
</dbReference>
<dbReference type="GO" id="GO:0003677">
    <property type="term" value="F:DNA binding"/>
    <property type="evidence" value="ECO:0007669"/>
    <property type="project" value="UniProtKB-KW"/>
</dbReference>
<feature type="domain" description="MADF" evidence="14">
    <location>
        <begin position="42"/>
        <end position="130"/>
    </location>
</feature>
<dbReference type="GO" id="GO:0008270">
    <property type="term" value="F:zinc ion binding"/>
    <property type="evidence" value="ECO:0007669"/>
    <property type="project" value="UniProtKB-KW"/>
</dbReference>
<dbReference type="InterPro" id="IPR013087">
    <property type="entry name" value="Znf_C2H2_type"/>
</dbReference>
<dbReference type="Gene3D" id="3.30.160.60">
    <property type="entry name" value="Classic Zinc Finger"/>
    <property type="match status" value="15"/>
</dbReference>
<dbReference type="FunFam" id="3.30.160.60:FF:000180">
    <property type="entry name" value="Zinc finger protein 689"/>
    <property type="match status" value="1"/>
</dbReference>
<dbReference type="PaxDb" id="8022-A0A060XQN5"/>
<dbReference type="FunFam" id="3.30.160.60:FF:002343">
    <property type="entry name" value="Zinc finger protein 33A"/>
    <property type="match status" value="4"/>
</dbReference>
<evidence type="ECO:0000256" key="10">
    <source>
        <dbReference type="ARBA" id="ARBA00023242"/>
    </source>
</evidence>
<feature type="compositionally biased region" description="Acidic residues" evidence="12">
    <location>
        <begin position="317"/>
        <end position="328"/>
    </location>
</feature>
<dbReference type="FunFam" id="3.30.160.60:FF:000110">
    <property type="entry name" value="Zinc finger protein-like"/>
    <property type="match status" value="1"/>
</dbReference>
<evidence type="ECO:0000256" key="3">
    <source>
        <dbReference type="ARBA" id="ARBA00022723"/>
    </source>
</evidence>
<reference evidence="15" key="1">
    <citation type="journal article" date="2014" name="Nat. Commun.">
        <title>The rainbow trout genome provides novel insights into evolution after whole-genome duplication in vertebrates.</title>
        <authorList>
            <person name="Berthelot C."/>
            <person name="Brunet F."/>
            <person name="Chalopin D."/>
            <person name="Juanchich A."/>
            <person name="Bernard M."/>
            <person name="Noel B."/>
            <person name="Bento P."/>
            <person name="Da Silva C."/>
            <person name="Labadie K."/>
            <person name="Alberti A."/>
            <person name="Aury J.M."/>
            <person name="Louis A."/>
            <person name="Dehais P."/>
            <person name="Bardou P."/>
            <person name="Montfort J."/>
            <person name="Klopp C."/>
            <person name="Cabau C."/>
            <person name="Gaspin C."/>
            <person name="Thorgaard G.H."/>
            <person name="Boussaha M."/>
            <person name="Quillet E."/>
            <person name="Guyomard R."/>
            <person name="Galiana D."/>
            <person name="Bobe J."/>
            <person name="Volff J.N."/>
            <person name="Genet C."/>
            <person name="Wincker P."/>
            <person name="Jaillon O."/>
            <person name="Roest Crollius H."/>
            <person name="Guiguen Y."/>
        </authorList>
    </citation>
    <scope>NUCLEOTIDE SEQUENCE [LARGE SCALE GENOMIC DNA]</scope>
</reference>
<keyword evidence="8" id="KW-0238">DNA-binding</keyword>
<evidence type="ECO:0000313" key="15">
    <source>
        <dbReference type="EMBL" id="CDQ81801.1"/>
    </source>
</evidence>
<accession>A0A060XQN5</accession>
<keyword evidence="7" id="KW-0805">Transcription regulation</keyword>
<feature type="domain" description="C2H2-type" evidence="13">
    <location>
        <begin position="338"/>
        <end position="365"/>
    </location>
</feature>
<evidence type="ECO:0000313" key="16">
    <source>
        <dbReference type="Proteomes" id="UP000193380"/>
    </source>
</evidence>
<dbReference type="Pfam" id="PF10545">
    <property type="entry name" value="MADF_DNA_bdg"/>
    <property type="match status" value="1"/>
</dbReference>
<keyword evidence="3" id="KW-0479">Metal-binding</keyword>
<feature type="domain" description="C2H2-type" evidence="13">
    <location>
        <begin position="922"/>
        <end position="950"/>
    </location>
</feature>
<dbReference type="PROSITE" id="PS50157">
    <property type="entry name" value="ZINC_FINGER_C2H2_2"/>
    <property type="match status" value="16"/>
</dbReference>
<evidence type="ECO:0000256" key="1">
    <source>
        <dbReference type="ARBA" id="ARBA00004123"/>
    </source>
</evidence>
<comment type="similarity">
    <text evidence="2">Belongs to the krueppel C2H2-type zinc-finger protein family.</text>
</comment>
<evidence type="ECO:0000259" key="13">
    <source>
        <dbReference type="PROSITE" id="PS50157"/>
    </source>
</evidence>
<dbReference type="FunFam" id="3.30.160.60:FF:001343">
    <property type="entry name" value="Zinc finger protein 568"/>
    <property type="match status" value="1"/>
</dbReference>
<keyword evidence="5 11" id="KW-0863">Zinc-finger</keyword>
<keyword evidence="10" id="KW-0539">Nucleus</keyword>
<dbReference type="FunFam" id="3.30.160.60:FF:001483">
    <property type="entry name" value="Zinc finger protein 1005"/>
    <property type="match status" value="1"/>
</dbReference>
<dbReference type="InterPro" id="IPR036236">
    <property type="entry name" value="Znf_C2H2_sf"/>
</dbReference>
<dbReference type="InterPro" id="IPR006578">
    <property type="entry name" value="MADF-dom"/>
</dbReference>
<evidence type="ECO:0000256" key="4">
    <source>
        <dbReference type="ARBA" id="ARBA00022737"/>
    </source>
</evidence>
<feature type="domain" description="C2H2-type" evidence="13">
    <location>
        <begin position="551"/>
        <end position="578"/>
    </location>
</feature>
<feature type="region of interest" description="Disordered" evidence="12">
    <location>
        <begin position="296"/>
        <end position="335"/>
    </location>
</feature>
<keyword evidence="4" id="KW-0677">Repeat</keyword>
<feature type="domain" description="C2H2-type" evidence="13">
    <location>
        <begin position="867"/>
        <end position="891"/>
    </location>
</feature>
<feature type="domain" description="C2H2-type" evidence="13">
    <location>
        <begin position="951"/>
        <end position="978"/>
    </location>
</feature>
<feature type="region of interest" description="Disordered" evidence="12">
    <location>
        <begin position="495"/>
        <end position="539"/>
    </location>
</feature>
<feature type="region of interest" description="Disordered" evidence="12">
    <location>
        <begin position="651"/>
        <end position="719"/>
    </location>
</feature>
<dbReference type="FunFam" id="3.30.160.60:FF:000875">
    <property type="entry name" value="zinc finger protein 236 isoform X7"/>
    <property type="match status" value="1"/>
</dbReference>
<feature type="compositionally biased region" description="Acidic residues" evidence="12">
    <location>
        <begin position="526"/>
        <end position="539"/>
    </location>
</feature>
<dbReference type="SUPFAM" id="SSF57667">
    <property type="entry name" value="beta-beta-alpha zinc fingers"/>
    <property type="match status" value="11"/>
</dbReference>
<sequence length="1011" mass="118372">MAELEKEGLNQTMQENQDEDEPHYTDDAKTSKMQDDASFEEKLIEEVRRYNNLYNTSLKDYKDFTITSNSWKEIAQTLRVEEQICRTKWKKLRDRYVRLRRKIKGKSGDAASGIQTQILTTLSWLSDFIKHKETKLDYPQAEEMDTSEDLQDDNLIEGDLFHSSNNEQQDGHLVVRRNVILERTKFNQRQQEAGETADDFITALHCLSEHCGYGALLSEMIRDRLVAGLHDRRLSKQLQMDPELTLDKAVTRIHQTEIVEKQQYLPENNFKAACRRENEGCVLSYRKHQCPSNVQCQSEKKNQNSERLQQPQTTQEKEEEPLDTDDTDGFSPGGEKPHYCAYCSRSFQKVRDLIRHRRTHTGEKPHHCPDCGRSFARLDKLKLHQQTHTGEKPHHCPDCGRSFARLDKLKIHKEIHIGVKSHHCPDCNRGFARLDKLKSHQKKHAKDKHICHSFDCVKSFVLLEKLEKHQLENTFKATSSASNVNWVLTRQRTFSKVRESKRQQSKVRARAPGKRTPTHSKTVQEKEEEPLETDDSDDWIEGFSPGGEKPHYCFDCGKNFRKVRDLIRHQRTHTGEKPHHCPVCDRTFARLDKLKLHQEIHTGVKPHHCPDCEKSFARLDNLKLHQKIHIKEEHNVTLNHQTEMNVDCVHTQQGTASRGRQKSKMRASAPGKRMVQSQPGKDSPYKSSVRKNQHSEKLQQPQTTQENEEDPEGTSDNWTESFSTVEKPYICSDCGKSFRLENRLIRHQRTHTGEKPYDCPDCDKSFARLDHVKSHQKTHMKEERNFHCSDCVKSFVRLEQLEKHQLTHKKSYSCSKCEERFSDLVDWKAHFLVHREILHCPDCNKQFLYKGLFERHRRTHLRKREKFLCTICGKEIHNFKIHMRVHTGEKPYHCTECGKSFAYTKSYKTHILTHTSGERATYPCLECGKTFTRIDGMVRHVRRVHTGERNHQCGDCGKRFFRKESLKRHSLVHTGEKPYQCSICGQRFSQDGDRKRHEKRHYSGVSDFLDL</sequence>
<dbReference type="PROSITE" id="PS51029">
    <property type="entry name" value="MADF"/>
    <property type="match status" value="1"/>
</dbReference>
<evidence type="ECO:0000256" key="9">
    <source>
        <dbReference type="ARBA" id="ARBA00023163"/>
    </source>
</evidence>
<evidence type="ECO:0000256" key="7">
    <source>
        <dbReference type="ARBA" id="ARBA00023015"/>
    </source>
</evidence>
<dbReference type="AlphaFoldDB" id="A0A060XQN5"/>
<feature type="region of interest" description="Disordered" evidence="12">
    <location>
        <begin position="1"/>
        <end position="36"/>
    </location>
</feature>
<feature type="domain" description="C2H2-type" evidence="13">
    <location>
        <begin position="838"/>
        <end position="865"/>
    </location>
</feature>
<dbReference type="GO" id="GO:0010468">
    <property type="term" value="P:regulation of gene expression"/>
    <property type="evidence" value="ECO:0007669"/>
    <property type="project" value="TreeGrafter"/>
</dbReference>
<feature type="domain" description="C2H2-type" evidence="13">
    <location>
        <begin position="729"/>
        <end position="756"/>
    </location>
</feature>
<dbReference type="SMART" id="SM00355">
    <property type="entry name" value="ZnF_C2H2"/>
    <property type="match status" value="18"/>
</dbReference>
<dbReference type="FunFam" id="3.30.160.60:FF:000478">
    <property type="entry name" value="Zinc finger protein 133"/>
    <property type="match status" value="1"/>
</dbReference>
<dbReference type="PROSITE" id="PS00028">
    <property type="entry name" value="ZINC_FINGER_C2H2_1"/>
    <property type="match status" value="16"/>
</dbReference>
<feature type="domain" description="C2H2-type" evidence="13">
    <location>
        <begin position="786"/>
        <end position="813"/>
    </location>
</feature>
<feature type="domain" description="C2H2-type" evidence="13">
    <location>
        <begin position="422"/>
        <end position="449"/>
    </location>
</feature>
<protein>
    <submittedName>
        <fullName evidence="15">Uncharacterized protein</fullName>
    </submittedName>
</protein>
<dbReference type="InterPro" id="IPR050331">
    <property type="entry name" value="Zinc_finger"/>
</dbReference>
<feature type="compositionally biased region" description="Basic residues" evidence="12">
    <location>
        <begin position="503"/>
        <end position="518"/>
    </location>
</feature>
<organism evidence="15 16">
    <name type="scientific">Oncorhynchus mykiss</name>
    <name type="common">Rainbow trout</name>
    <name type="synonym">Salmo gairdneri</name>
    <dbReference type="NCBI Taxonomy" id="8022"/>
    <lineage>
        <taxon>Eukaryota</taxon>
        <taxon>Metazoa</taxon>
        <taxon>Chordata</taxon>
        <taxon>Craniata</taxon>
        <taxon>Vertebrata</taxon>
        <taxon>Euteleostomi</taxon>
        <taxon>Actinopterygii</taxon>
        <taxon>Neopterygii</taxon>
        <taxon>Teleostei</taxon>
        <taxon>Protacanthopterygii</taxon>
        <taxon>Salmoniformes</taxon>
        <taxon>Salmonidae</taxon>
        <taxon>Salmoninae</taxon>
        <taxon>Oncorhynchus</taxon>
    </lineage>
</organism>
<dbReference type="PANTHER" id="PTHR16515:SF57">
    <property type="entry name" value="ZINC FINGER PROTEIN 154-LIKE"/>
    <property type="match status" value="1"/>
</dbReference>
<dbReference type="FunFam" id="3.30.160.60:FF:000358">
    <property type="entry name" value="zinc finger protein 24"/>
    <property type="match status" value="1"/>
</dbReference>
<feature type="domain" description="C2H2-type" evidence="13">
    <location>
        <begin position="979"/>
        <end position="1001"/>
    </location>
</feature>
<feature type="domain" description="C2H2-type" evidence="13">
    <location>
        <begin position="394"/>
        <end position="421"/>
    </location>
</feature>
<evidence type="ECO:0000259" key="14">
    <source>
        <dbReference type="PROSITE" id="PS51029"/>
    </source>
</evidence>
<dbReference type="GO" id="GO:0005634">
    <property type="term" value="C:nucleus"/>
    <property type="evidence" value="ECO:0007669"/>
    <property type="project" value="UniProtKB-SubCell"/>
</dbReference>
<dbReference type="Pfam" id="PF00096">
    <property type="entry name" value="zf-C2H2"/>
    <property type="match status" value="13"/>
</dbReference>
<reference evidence="15" key="2">
    <citation type="submission" date="2014-03" db="EMBL/GenBank/DDBJ databases">
        <authorList>
            <person name="Genoscope - CEA"/>
        </authorList>
    </citation>
    <scope>NUCLEOTIDE SEQUENCE</scope>
</reference>
<dbReference type="PANTHER" id="PTHR16515">
    <property type="entry name" value="PR DOMAIN ZINC FINGER PROTEIN"/>
    <property type="match status" value="1"/>
</dbReference>
<dbReference type="STRING" id="8022.A0A060XQN5"/>
<gene>
    <name evidence="15" type="ORF">GSONMT00010570001</name>
</gene>